<gene>
    <name evidence="3" type="ORF">A3K92_05870</name>
</gene>
<dbReference type="KEGG" id="tgg:A3K92_05870"/>
<name>A0A2Z2M4T4_THEGO</name>
<dbReference type="SUPFAM" id="SSF50475">
    <property type="entry name" value="FMN-binding split barrel"/>
    <property type="match status" value="1"/>
</dbReference>
<evidence type="ECO:0000313" key="3">
    <source>
        <dbReference type="EMBL" id="ASJ01040.1"/>
    </source>
</evidence>
<dbReference type="Proteomes" id="UP000250134">
    <property type="component" value="Chromosome"/>
</dbReference>
<dbReference type="RefSeq" id="WP_088885379.1">
    <property type="nucleotide sequence ID" value="NZ_CP014855.1"/>
</dbReference>
<dbReference type="AlphaFoldDB" id="A0A2Z2M4T4"/>
<evidence type="ECO:0000313" key="4">
    <source>
        <dbReference type="Proteomes" id="UP000250134"/>
    </source>
</evidence>
<evidence type="ECO:0008006" key="5">
    <source>
        <dbReference type="Google" id="ProtNLM"/>
    </source>
</evidence>
<dbReference type="GeneID" id="33332059"/>
<dbReference type="Gene3D" id="1.20.58.290">
    <property type="entry name" value="Hypothetical membrane protein ta0354_69_121"/>
    <property type="match status" value="1"/>
</dbReference>
<accession>A0A2Z2M4T4</accession>
<dbReference type="Pfam" id="PF04289">
    <property type="entry name" value="DUF447_N"/>
    <property type="match status" value="1"/>
</dbReference>
<dbReference type="Gene3D" id="2.30.110.10">
    <property type="entry name" value="Electron Transport, Fmn-binding Protein, Chain A"/>
    <property type="match status" value="1"/>
</dbReference>
<feature type="domain" description="DUF447" evidence="1">
    <location>
        <begin position="14"/>
        <end position="82"/>
    </location>
</feature>
<dbReference type="Pfam" id="PF20766">
    <property type="entry name" value="DUF447_C"/>
    <property type="match status" value="1"/>
</dbReference>
<proteinExistence type="predicted"/>
<protein>
    <recommendedName>
        <fullName evidence="5">DUF447 domain-containing protein</fullName>
    </recommendedName>
</protein>
<reference evidence="3 4" key="1">
    <citation type="submission" date="2016-03" db="EMBL/GenBank/DDBJ databases">
        <title>Complete genome sequence of Thermococcus gorgonarius.</title>
        <authorList>
            <person name="Oger P.M."/>
        </authorList>
    </citation>
    <scope>NUCLEOTIDE SEQUENCE [LARGE SCALE GENOMIC DNA]</scope>
    <source>
        <strain evidence="3 4">W-12</strain>
    </source>
</reference>
<dbReference type="EMBL" id="CP014855">
    <property type="protein sequence ID" value="ASJ01040.1"/>
    <property type="molecule type" value="Genomic_DNA"/>
</dbReference>
<evidence type="ECO:0000259" key="1">
    <source>
        <dbReference type="Pfam" id="PF04289"/>
    </source>
</evidence>
<dbReference type="InterPro" id="IPR016733">
    <property type="entry name" value="UCP018747"/>
</dbReference>
<feature type="domain" description="DUF447" evidence="2">
    <location>
        <begin position="137"/>
        <end position="185"/>
    </location>
</feature>
<keyword evidence="4" id="KW-1185">Reference proteome</keyword>
<dbReference type="InterPro" id="IPR012349">
    <property type="entry name" value="Split_barrel_FMN-bd"/>
</dbReference>
<organism evidence="3 4">
    <name type="scientific">Thermococcus gorgonarius</name>
    <dbReference type="NCBI Taxonomy" id="71997"/>
    <lineage>
        <taxon>Archaea</taxon>
        <taxon>Methanobacteriati</taxon>
        <taxon>Methanobacteriota</taxon>
        <taxon>Thermococci</taxon>
        <taxon>Thermococcales</taxon>
        <taxon>Thermococcaceae</taxon>
        <taxon>Thermococcus</taxon>
    </lineage>
</organism>
<sequence>MIPLLDFLSEGQVYEMLLVTQSNVTPVGVIRRGGTLFFKLFGGKSAEEIKRHPYASLQITNDAGLIVRLALNMPPKEGLTLVRRGEFRWVEGIPGFYGRVNWKLKDHEDELGRTRVLTCALDVLGIIEGSLVPRPFSRADCALIEMAVDFTRLKVAVNSNVNLAKRLCDRICENYNLYQRLGGSDPVGEKIMEKASELCLTKELQKV</sequence>
<dbReference type="OrthoDB" id="146030at2157"/>
<evidence type="ECO:0000259" key="2">
    <source>
        <dbReference type="Pfam" id="PF20766"/>
    </source>
</evidence>
<dbReference type="InterPro" id="IPR007386">
    <property type="entry name" value="DUF447_N"/>
</dbReference>
<dbReference type="InterPro" id="IPR049288">
    <property type="entry name" value="DUF447_C"/>
</dbReference>
<dbReference type="PIRSF" id="PIRSF018747">
    <property type="entry name" value="UCP018747"/>
    <property type="match status" value="1"/>
</dbReference>